<dbReference type="EMBL" id="LNQE01000870">
    <property type="protein sequence ID" value="KUG24008.1"/>
    <property type="molecule type" value="Genomic_DNA"/>
</dbReference>
<name>A0A0W8FSX5_9ZZZZ</name>
<evidence type="ECO:0000256" key="1">
    <source>
        <dbReference type="SAM" id="MobiDB-lite"/>
    </source>
</evidence>
<reference evidence="2" key="1">
    <citation type="journal article" date="2015" name="Proc. Natl. Acad. Sci. U.S.A.">
        <title>Networks of energetic and metabolic interactions define dynamics in microbial communities.</title>
        <authorList>
            <person name="Embree M."/>
            <person name="Liu J.K."/>
            <person name="Al-Bassam M.M."/>
            <person name="Zengler K."/>
        </authorList>
    </citation>
    <scope>NUCLEOTIDE SEQUENCE</scope>
</reference>
<feature type="region of interest" description="Disordered" evidence="1">
    <location>
        <begin position="35"/>
        <end position="61"/>
    </location>
</feature>
<gene>
    <name evidence="2" type="ORF">ASZ90_006191</name>
</gene>
<dbReference type="Pfam" id="PF20125">
    <property type="entry name" value="DUF6515"/>
    <property type="match status" value="1"/>
</dbReference>
<sequence length="246" mass="28155">MSCNFNLKKNLAIVLSIIMLLAISISGFAETWQRGDSKGPGRAPAQTFKKSPPPSGQRSFVDSRYRHNRSYPVRGESFRNIPRDHRIVRHGHSRYYHHHGVWYHHYGRRYVVVAPPIGLFVPFLPLFYTTIWFHGMPYYYANDIYYRSTPGGYVVVDPPQGDVSEAPPASSESMENRLFVYPRKGQSQAQQDNDRYECHRWAADQTNYDPTATVPLGTSANQAMRARADYQRAMAACLDGRGYTVK</sequence>
<accession>A0A0W8FSX5</accession>
<comment type="caution">
    <text evidence="2">The sequence shown here is derived from an EMBL/GenBank/DDBJ whole genome shotgun (WGS) entry which is preliminary data.</text>
</comment>
<protein>
    <recommendedName>
        <fullName evidence="3">Glycine zipper family protein</fullName>
    </recommendedName>
</protein>
<evidence type="ECO:0008006" key="3">
    <source>
        <dbReference type="Google" id="ProtNLM"/>
    </source>
</evidence>
<dbReference type="AlphaFoldDB" id="A0A0W8FSX5"/>
<proteinExistence type="predicted"/>
<evidence type="ECO:0000313" key="2">
    <source>
        <dbReference type="EMBL" id="KUG24008.1"/>
    </source>
</evidence>
<dbReference type="InterPro" id="IPR045398">
    <property type="entry name" value="DUF6515"/>
</dbReference>
<organism evidence="2">
    <name type="scientific">hydrocarbon metagenome</name>
    <dbReference type="NCBI Taxonomy" id="938273"/>
    <lineage>
        <taxon>unclassified sequences</taxon>
        <taxon>metagenomes</taxon>
        <taxon>ecological metagenomes</taxon>
    </lineage>
</organism>